<comment type="similarity">
    <text evidence="1 6 7">Belongs to the peptidase S8 family.</text>
</comment>
<keyword evidence="4 6" id="KW-0720">Serine protease</keyword>
<dbReference type="AlphaFoldDB" id="A0A6M1PV79"/>
<keyword evidence="2 6" id="KW-0645">Protease</keyword>
<keyword evidence="3 6" id="KW-0378">Hydrolase</keyword>
<accession>A0A6M1PV79</accession>
<dbReference type="InterPro" id="IPR000209">
    <property type="entry name" value="Peptidase_S8/S53_dom"/>
</dbReference>
<dbReference type="InterPro" id="IPR023827">
    <property type="entry name" value="Peptidase_S8_Asp-AS"/>
</dbReference>
<dbReference type="RefSeq" id="WP_165104141.1">
    <property type="nucleotide sequence ID" value="NZ_JAAKGU010000021.1"/>
</dbReference>
<feature type="region of interest" description="Disordered" evidence="8">
    <location>
        <begin position="165"/>
        <end position="186"/>
    </location>
</feature>
<dbReference type="PANTHER" id="PTHR43806">
    <property type="entry name" value="PEPTIDASE S8"/>
    <property type="match status" value="1"/>
</dbReference>
<evidence type="ECO:0000256" key="7">
    <source>
        <dbReference type="RuleBase" id="RU003355"/>
    </source>
</evidence>
<evidence type="ECO:0000256" key="5">
    <source>
        <dbReference type="PIRSR" id="PIRSR615500-1"/>
    </source>
</evidence>
<dbReference type="CDD" id="cd07487">
    <property type="entry name" value="Peptidases_S8_1"/>
    <property type="match status" value="1"/>
</dbReference>
<proteinExistence type="inferred from homology"/>
<dbReference type="PROSITE" id="PS00136">
    <property type="entry name" value="SUBTILASE_ASP"/>
    <property type="match status" value="1"/>
</dbReference>
<reference evidence="10 11" key="1">
    <citation type="submission" date="2020-02" db="EMBL/GenBank/DDBJ databases">
        <authorList>
            <person name="Gao J."/>
            <person name="Sun J."/>
        </authorList>
    </citation>
    <scope>NUCLEOTIDE SEQUENCE [LARGE SCALE GENOMIC DNA]</scope>
    <source>
        <strain evidence="10 11">7124</strain>
    </source>
</reference>
<feature type="compositionally biased region" description="Low complexity" evidence="8">
    <location>
        <begin position="171"/>
        <end position="182"/>
    </location>
</feature>
<evidence type="ECO:0000313" key="10">
    <source>
        <dbReference type="EMBL" id="NGM85633.1"/>
    </source>
</evidence>
<gene>
    <name evidence="10" type="ORF">G5B47_24855</name>
</gene>
<protein>
    <submittedName>
        <fullName evidence="10">S8 family peptidase</fullName>
    </submittedName>
</protein>
<dbReference type="PANTHER" id="PTHR43806:SF65">
    <property type="entry name" value="SERINE PROTEASE APRX"/>
    <property type="match status" value="1"/>
</dbReference>
<dbReference type="InterPro" id="IPR050131">
    <property type="entry name" value="Peptidase_S8_subtilisin-like"/>
</dbReference>
<evidence type="ECO:0000256" key="1">
    <source>
        <dbReference type="ARBA" id="ARBA00011073"/>
    </source>
</evidence>
<dbReference type="Proteomes" id="UP000480151">
    <property type="component" value="Unassembled WGS sequence"/>
</dbReference>
<dbReference type="GO" id="GO:0004252">
    <property type="term" value="F:serine-type endopeptidase activity"/>
    <property type="evidence" value="ECO:0007669"/>
    <property type="project" value="UniProtKB-UniRule"/>
</dbReference>
<evidence type="ECO:0000256" key="6">
    <source>
        <dbReference type="PROSITE-ProRule" id="PRU01240"/>
    </source>
</evidence>
<evidence type="ECO:0000256" key="2">
    <source>
        <dbReference type="ARBA" id="ARBA00022670"/>
    </source>
</evidence>
<feature type="active site" description="Charge relay system" evidence="5 6">
    <location>
        <position position="170"/>
    </location>
</feature>
<evidence type="ECO:0000256" key="3">
    <source>
        <dbReference type="ARBA" id="ARBA00022801"/>
    </source>
</evidence>
<dbReference type="Pfam" id="PF00082">
    <property type="entry name" value="Peptidase_S8"/>
    <property type="match status" value="1"/>
</dbReference>
<evidence type="ECO:0000256" key="8">
    <source>
        <dbReference type="SAM" id="MobiDB-lite"/>
    </source>
</evidence>
<dbReference type="SUPFAM" id="SSF52743">
    <property type="entry name" value="Subtilisin-like"/>
    <property type="match status" value="1"/>
</dbReference>
<feature type="domain" description="Peptidase S8/S53" evidence="9">
    <location>
        <begin position="126"/>
        <end position="395"/>
    </location>
</feature>
<dbReference type="Gene3D" id="3.40.50.200">
    <property type="entry name" value="Peptidase S8/S53 domain"/>
    <property type="match status" value="1"/>
</dbReference>
<dbReference type="PRINTS" id="PR00723">
    <property type="entry name" value="SUBTILISIN"/>
</dbReference>
<dbReference type="EMBL" id="JAAKGU010000021">
    <property type="protein sequence ID" value="NGM85633.1"/>
    <property type="molecule type" value="Genomic_DNA"/>
</dbReference>
<dbReference type="PROSITE" id="PS51892">
    <property type="entry name" value="SUBTILASE"/>
    <property type="match status" value="1"/>
</dbReference>
<dbReference type="GO" id="GO:0006508">
    <property type="term" value="P:proteolysis"/>
    <property type="evidence" value="ECO:0007669"/>
    <property type="project" value="UniProtKB-KW"/>
</dbReference>
<name>A0A6M1PV79_9BACL</name>
<keyword evidence="11" id="KW-1185">Reference proteome</keyword>
<evidence type="ECO:0000313" key="11">
    <source>
        <dbReference type="Proteomes" id="UP000480151"/>
    </source>
</evidence>
<feature type="active site" description="Charge relay system" evidence="5 6">
    <location>
        <position position="135"/>
    </location>
</feature>
<comment type="caution">
    <text evidence="10">The sequence shown here is derived from an EMBL/GenBank/DDBJ whole genome shotgun (WGS) entry which is preliminary data.</text>
</comment>
<evidence type="ECO:0000259" key="9">
    <source>
        <dbReference type="Pfam" id="PF00082"/>
    </source>
</evidence>
<dbReference type="InterPro" id="IPR023828">
    <property type="entry name" value="Peptidase_S8_Ser-AS"/>
</dbReference>
<dbReference type="InterPro" id="IPR015500">
    <property type="entry name" value="Peptidase_S8_subtilisin-rel"/>
</dbReference>
<sequence length="433" mass="46628">MNGQIWPQQHAAKLHRPLRRKIRQLSKSGGSKPAAIPVIIQLKHPITPARLQALKRHAGSHALPVLHKLPLLQSIATRISMDCLKRMCCCGGVRKIYLDGIKKTSLHIATPSIGSTAVQRKKGLTGKGVNIAILDTGVFPHPDLTRPINRIIAFKDLVNHRRTPYDDNGHGTHTAGDAAGNGWSSKGKYKAPAPEAGIVGVKVLDQDGNGYDSTIIKGIEWCIANRKRLKLRILSMSLGGPIQSPCSDDPLCQAVEHAVKARLTVVIAAGNDGPGYGTIETPGNSPSAITVGAVNDRRTLLQADDRIAWFSSRGPVPGGGKKPDLVAPGESIISLRAPCSKLDRESPYLRVGKKYFTLSGTSMSTPIVSGAAAQLLQSRPSLSPLQVKTLLKKNTFRLKLNANTAGSGEVNVRFLLSCRKRPRPVTFRKSGRH</sequence>
<feature type="active site" description="Charge relay system" evidence="5 6">
    <location>
        <position position="362"/>
    </location>
</feature>
<dbReference type="PROSITE" id="PS00138">
    <property type="entry name" value="SUBTILASE_SER"/>
    <property type="match status" value="1"/>
</dbReference>
<organism evidence="10 11">
    <name type="scientific">Paenibacillus apii</name>
    <dbReference type="NCBI Taxonomy" id="1850370"/>
    <lineage>
        <taxon>Bacteria</taxon>
        <taxon>Bacillati</taxon>
        <taxon>Bacillota</taxon>
        <taxon>Bacilli</taxon>
        <taxon>Bacillales</taxon>
        <taxon>Paenibacillaceae</taxon>
        <taxon>Paenibacillus</taxon>
    </lineage>
</organism>
<evidence type="ECO:0000256" key="4">
    <source>
        <dbReference type="ARBA" id="ARBA00022825"/>
    </source>
</evidence>
<dbReference type="InterPro" id="IPR036852">
    <property type="entry name" value="Peptidase_S8/S53_dom_sf"/>
</dbReference>